<feature type="compositionally biased region" description="Basic and acidic residues" evidence="1">
    <location>
        <begin position="74"/>
        <end position="89"/>
    </location>
</feature>
<gene>
    <name evidence="2" type="ORF">PIB30_043822</name>
</gene>
<dbReference type="EMBL" id="JASCZI010151292">
    <property type="protein sequence ID" value="MED6171764.1"/>
    <property type="molecule type" value="Genomic_DNA"/>
</dbReference>
<feature type="region of interest" description="Disordered" evidence="1">
    <location>
        <begin position="74"/>
        <end position="111"/>
    </location>
</feature>
<evidence type="ECO:0000256" key="1">
    <source>
        <dbReference type="SAM" id="MobiDB-lite"/>
    </source>
</evidence>
<name>A0ABU6VF68_9FABA</name>
<keyword evidence="3" id="KW-1185">Reference proteome</keyword>
<dbReference type="Proteomes" id="UP001341840">
    <property type="component" value="Unassembled WGS sequence"/>
</dbReference>
<reference evidence="2 3" key="1">
    <citation type="journal article" date="2023" name="Plants (Basel)">
        <title>Bridging the Gap: Combining Genomics and Transcriptomics Approaches to Understand Stylosanthes scabra, an Orphan Legume from the Brazilian Caatinga.</title>
        <authorList>
            <person name="Ferreira-Neto J.R.C."/>
            <person name="da Silva M.D."/>
            <person name="Binneck E."/>
            <person name="de Melo N.F."/>
            <person name="da Silva R.H."/>
            <person name="de Melo A.L.T.M."/>
            <person name="Pandolfi V."/>
            <person name="Bustamante F.O."/>
            <person name="Brasileiro-Vidal A.C."/>
            <person name="Benko-Iseppon A.M."/>
        </authorList>
    </citation>
    <scope>NUCLEOTIDE SEQUENCE [LARGE SCALE GENOMIC DNA]</scope>
    <source>
        <tissue evidence="2">Leaves</tissue>
    </source>
</reference>
<feature type="compositionally biased region" description="Basic and acidic residues" evidence="1">
    <location>
        <begin position="97"/>
        <end position="111"/>
    </location>
</feature>
<comment type="caution">
    <text evidence="2">The sequence shown here is derived from an EMBL/GenBank/DDBJ whole genome shotgun (WGS) entry which is preliminary data.</text>
</comment>
<evidence type="ECO:0000313" key="2">
    <source>
        <dbReference type="EMBL" id="MED6171764.1"/>
    </source>
</evidence>
<organism evidence="2 3">
    <name type="scientific">Stylosanthes scabra</name>
    <dbReference type="NCBI Taxonomy" id="79078"/>
    <lineage>
        <taxon>Eukaryota</taxon>
        <taxon>Viridiplantae</taxon>
        <taxon>Streptophyta</taxon>
        <taxon>Embryophyta</taxon>
        <taxon>Tracheophyta</taxon>
        <taxon>Spermatophyta</taxon>
        <taxon>Magnoliopsida</taxon>
        <taxon>eudicotyledons</taxon>
        <taxon>Gunneridae</taxon>
        <taxon>Pentapetalae</taxon>
        <taxon>rosids</taxon>
        <taxon>fabids</taxon>
        <taxon>Fabales</taxon>
        <taxon>Fabaceae</taxon>
        <taxon>Papilionoideae</taxon>
        <taxon>50 kb inversion clade</taxon>
        <taxon>dalbergioids sensu lato</taxon>
        <taxon>Dalbergieae</taxon>
        <taxon>Pterocarpus clade</taxon>
        <taxon>Stylosanthes</taxon>
    </lineage>
</organism>
<proteinExistence type="predicted"/>
<accession>A0ABU6VF68</accession>
<sequence>MDRMDDQISFLCYSNQMANEQMLFPDQNTARQMKEMEMQGVPVTMANLVIHRQKEEEMNQERMRYDRILQEAATEKAREANKGKARHVEEDEDTDEERSSGLEEWERGLGK</sequence>
<evidence type="ECO:0000313" key="3">
    <source>
        <dbReference type="Proteomes" id="UP001341840"/>
    </source>
</evidence>
<protein>
    <submittedName>
        <fullName evidence="2">Uncharacterized protein</fullName>
    </submittedName>
</protein>